<evidence type="ECO:0000313" key="5">
    <source>
        <dbReference type="EMBL" id="GAA4649135.1"/>
    </source>
</evidence>
<dbReference type="InterPro" id="IPR011990">
    <property type="entry name" value="TPR-like_helical_dom_sf"/>
</dbReference>
<evidence type="ECO:0000256" key="1">
    <source>
        <dbReference type="HAMAP-Rule" id="MF_02066"/>
    </source>
</evidence>
<feature type="region of interest" description="Disordered" evidence="3">
    <location>
        <begin position="106"/>
        <end position="136"/>
    </location>
</feature>
<keyword evidence="1" id="KW-0131">Cell cycle</keyword>
<keyword evidence="2" id="KW-0802">TPR repeat</keyword>
<keyword evidence="1" id="KW-0132">Cell division</keyword>
<evidence type="ECO:0000256" key="3">
    <source>
        <dbReference type="SAM" id="MobiDB-lite"/>
    </source>
</evidence>
<proteinExistence type="inferred from homology"/>
<dbReference type="PROSITE" id="PS50005">
    <property type="entry name" value="TPR"/>
    <property type="match status" value="1"/>
</dbReference>
<keyword evidence="6" id="KW-1185">Reference proteome</keyword>
<feature type="signal peptide" evidence="1">
    <location>
        <begin position="1"/>
        <end position="22"/>
    </location>
</feature>
<dbReference type="InterPro" id="IPR032519">
    <property type="entry name" value="YbgF_tri"/>
</dbReference>
<keyword evidence="1" id="KW-0574">Periplasm</keyword>
<gene>
    <name evidence="5" type="primary">ybgF</name>
    <name evidence="1" type="synonym">cpoB</name>
    <name evidence="5" type="ORF">GCM10023116_14090</name>
</gene>
<evidence type="ECO:0000313" key="6">
    <source>
        <dbReference type="Proteomes" id="UP001500604"/>
    </source>
</evidence>
<dbReference type="Pfam" id="PF13174">
    <property type="entry name" value="TPR_6"/>
    <property type="match status" value="2"/>
</dbReference>
<reference evidence="6" key="1">
    <citation type="journal article" date="2019" name="Int. J. Syst. Evol. Microbiol.">
        <title>The Global Catalogue of Microorganisms (GCM) 10K type strain sequencing project: providing services to taxonomists for standard genome sequencing and annotation.</title>
        <authorList>
            <consortium name="The Broad Institute Genomics Platform"/>
            <consortium name="The Broad Institute Genome Sequencing Center for Infectious Disease"/>
            <person name="Wu L."/>
            <person name="Ma J."/>
        </authorList>
    </citation>
    <scope>NUCLEOTIDE SEQUENCE [LARGE SCALE GENOMIC DNA]</scope>
    <source>
        <strain evidence="6">JCM 17805</strain>
    </source>
</reference>
<dbReference type="SUPFAM" id="SSF48452">
    <property type="entry name" value="TPR-like"/>
    <property type="match status" value="1"/>
</dbReference>
<sequence length="267" mass="28776" precursor="true">MSLVKLRRAVIMTGLCSLPVLAAPVPVVDSNPSSLALPAANAQSNVLGVSAPVGQAGALLEQISSLQQEVLQLRGLVEEQANALQRLSQENRDRYLDLDRRIGMLSKSGSAPETPVASRPRDTGSASGAVSAGGGVTDSVSEQAVYQDAFQLIRTRKFDEAIVALNDYIRRFPAGTYADNAQYWLGEVYLAQGKLEQSKGAFETVLKDYPKSGKSPDAMYKLGRVFDQLGDKAQSEKYLKSVISQYSQSSAAKLADVYLRSLQSKPM</sequence>
<dbReference type="InterPro" id="IPR034706">
    <property type="entry name" value="CpoB"/>
</dbReference>
<comment type="subcellular location">
    <subcellularLocation>
        <location evidence="1">Periplasm</location>
    </subcellularLocation>
</comment>
<dbReference type="Gene3D" id="1.20.5.110">
    <property type="match status" value="1"/>
</dbReference>
<dbReference type="InterPro" id="IPR019734">
    <property type="entry name" value="TPR_rpt"/>
</dbReference>
<comment type="caution">
    <text evidence="5">The sequence shown here is derived from an EMBL/GenBank/DDBJ whole genome shotgun (WGS) entry which is preliminary data.</text>
</comment>
<dbReference type="InterPro" id="IPR014162">
    <property type="entry name" value="CpoB_C"/>
</dbReference>
<feature type="chain" id="PRO_5044946706" description="Cell division coordinator CpoB" evidence="1">
    <location>
        <begin position="23"/>
        <end position="267"/>
    </location>
</feature>
<dbReference type="Pfam" id="PF16331">
    <property type="entry name" value="TolA_bind_tri"/>
    <property type="match status" value="1"/>
</dbReference>
<feature type="repeat" description="TPR" evidence="2">
    <location>
        <begin position="179"/>
        <end position="212"/>
    </location>
</feature>
<dbReference type="Proteomes" id="UP001500604">
    <property type="component" value="Unassembled WGS sequence"/>
</dbReference>
<comment type="similarity">
    <text evidence="1">Belongs to the CpoB family.</text>
</comment>
<evidence type="ECO:0000259" key="4">
    <source>
        <dbReference type="Pfam" id="PF16331"/>
    </source>
</evidence>
<evidence type="ECO:0000256" key="2">
    <source>
        <dbReference type="PROSITE-ProRule" id="PRU00339"/>
    </source>
</evidence>
<name>A0ABP8V1D6_9GAMM</name>
<organism evidence="5 6">
    <name type="scientific">Kistimonas scapharcae</name>
    <dbReference type="NCBI Taxonomy" id="1036133"/>
    <lineage>
        <taxon>Bacteria</taxon>
        <taxon>Pseudomonadati</taxon>
        <taxon>Pseudomonadota</taxon>
        <taxon>Gammaproteobacteria</taxon>
        <taxon>Oceanospirillales</taxon>
        <taxon>Endozoicomonadaceae</taxon>
        <taxon>Kistimonas</taxon>
    </lineage>
</organism>
<accession>A0ABP8V1D6</accession>
<dbReference type="HAMAP" id="MF_02066">
    <property type="entry name" value="CpoB"/>
    <property type="match status" value="1"/>
</dbReference>
<comment type="function">
    <text evidence="1">Mediates coordination of peptidoglycan synthesis and outer membrane constriction during cell division.</text>
</comment>
<protein>
    <recommendedName>
        <fullName evidence="1">Cell division coordinator CpoB</fullName>
    </recommendedName>
</protein>
<feature type="domain" description="YbgF trimerisation" evidence="4">
    <location>
        <begin position="59"/>
        <end position="111"/>
    </location>
</feature>
<dbReference type="NCBIfam" id="TIGR02795">
    <property type="entry name" value="tol_pal_ybgF"/>
    <property type="match status" value="1"/>
</dbReference>
<dbReference type="RefSeq" id="WP_345194900.1">
    <property type="nucleotide sequence ID" value="NZ_BAABFL010000121.1"/>
</dbReference>
<dbReference type="EMBL" id="BAABFL010000121">
    <property type="protein sequence ID" value="GAA4649135.1"/>
    <property type="molecule type" value="Genomic_DNA"/>
</dbReference>
<keyword evidence="1" id="KW-0732">Signal</keyword>
<dbReference type="Gene3D" id="1.25.40.10">
    <property type="entry name" value="Tetratricopeptide repeat domain"/>
    <property type="match status" value="1"/>
</dbReference>